<protein>
    <submittedName>
        <fullName evidence="1">MjaI family restriction endonuclease</fullName>
    </submittedName>
</protein>
<dbReference type="GO" id="GO:0009036">
    <property type="term" value="F:type II site-specific deoxyribonuclease activity"/>
    <property type="evidence" value="ECO:0007669"/>
    <property type="project" value="InterPro"/>
</dbReference>
<dbReference type="AlphaFoldDB" id="A0A7C6E9U7"/>
<dbReference type="EMBL" id="DTLI01000066">
    <property type="protein sequence ID" value="HHS51758.1"/>
    <property type="molecule type" value="Genomic_DNA"/>
</dbReference>
<dbReference type="GO" id="GO:0009307">
    <property type="term" value="P:DNA restriction-modification system"/>
    <property type="evidence" value="ECO:0007669"/>
    <property type="project" value="InterPro"/>
</dbReference>
<evidence type="ECO:0000313" key="1">
    <source>
        <dbReference type="EMBL" id="HHS51758.1"/>
    </source>
</evidence>
<dbReference type="InterPro" id="IPR019068">
    <property type="entry name" value="Restrct_endonuc_II_MjaI"/>
</dbReference>
<organism evidence="1">
    <name type="scientific">candidate division WOR-3 bacterium</name>
    <dbReference type="NCBI Taxonomy" id="2052148"/>
    <lineage>
        <taxon>Bacteria</taxon>
        <taxon>Bacteria division WOR-3</taxon>
    </lineage>
</organism>
<accession>A0A7C6E9U7</accession>
<comment type="caution">
    <text evidence="1">The sequence shown here is derived from an EMBL/GenBank/DDBJ whole genome shotgun (WGS) entry which is preliminary data.</text>
</comment>
<name>A0A7C6E9U7_UNCW3</name>
<dbReference type="GO" id="GO:0003677">
    <property type="term" value="F:DNA binding"/>
    <property type="evidence" value="ECO:0007669"/>
    <property type="project" value="InterPro"/>
</dbReference>
<keyword evidence="1" id="KW-0378">Hydrolase</keyword>
<sequence length="194" mass="22547">MKVKITVEEIRKYLDIETPEFPKYVAPLINLANQYAQGTRPKAVGQMSELIQEFEGKTLREWEEWYLKKKPDAIKNATEKILQKLKELKNSLNKIDRATVEQWVRDLVIVKTFAGLRLQEAILKKGAEIKRTNYRLAEPEEESKGIDGYIGDIPISIKPHTYEIKSALPEHIETKIIYYRKIDDGIEVDYGEIL</sequence>
<proteinExistence type="predicted"/>
<gene>
    <name evidence="1" type="ORF">ENW73_02670</name>
</gene>
<keyword evidence="1" id="KW-0255">Endonuclease</keyword>
<reference evidence="1" key="1">
    <citation type="journal article" date="2020" name="mSystems">
        <title>Genome- and Community-Level Interaction Insights into Carbon Utilization and Element Cycling Functions of Hydrothermarchaeota in Hydrothermal Sediment.</title>
        <authorList>
            <person name="Zhou Z."/>
            <person name="Liu Y."/>
            <person name="Xu W."/>
            <person name="Pan J."/>
            <person name="Luo Z.H."/>
            <person name="Li M."/>
        </authorList>
    </citation>
    <scope>NUCLEOTIDE SEQUENCE [LARGE SCALE GENOMIC DNA]</scope>
    <source>
        <strain evidence="1">SpSt-876</strain>
    </source>
</reference>
<keyword evidence="1" id="KW-0540">Nuclease</keyword>
<dbReference type="Pfam" id="PF09568">
    <property type="entry name" value="RE_MjaI"/>
    <property type="match status" value="1"/>
</dbReference>